<feature type="transmembrane region" description="Helical" evidence="8">
    <location>
        <begin position="46"/>
        <end position="68"/>
    </location>
</feature>
<evidence type="ECO:0000256" key="4">
    <source>
        <dbReference type="ARBA" id="ARBA00022960"/>
    </source>
</evidence>
<keyword evidence="5 8" id="KW-0573">Peptidoglycan synthesis</keyword>
<evidence type="ECO:0000256" key="6">
    <source>
        <dbReference type="ARBA" id="ARBA00022989"/>
    </source>
</evidence>
<dbReference type="GO" id="GO:0008360">
    <property type="term" value="P:regulation of cell shape"/>
    <property type="evidence" value="ECO:0007669"/>
    <property type="project" value="UniProtKB-UniRule"/>
</dbReference>
<dbReference type="InterPro" id="IPR004268">
    <property type="entry name" value="MurJ"/>
</dbReference>
<organism evidence="10 12">
    <name type="scientific">Clostridium coskatii</name>
    <dbReference type="NCBI Taxonomy" id="1705578"/>
    <lineage>
        <taxon>Bacteria</taxon>
        <taxon>Bacillati</taxon>
        <taxon>Bacillota</taxon>
        <taxon>Clostridia</taxon>
        <taxon>Eubacteriales</taxon>
        <taxon>Clostridiaceae</taxon>
        <taxon>Clostridium</taxon>
    </lineage>
</organism>
<reference evidence="10 12" key="1">
    <citation type="journal article" date="2015" name="Biotechnol. Bioeng.">
        <title>Genome sequence and phenotypic characterization of Caulobacter segnis.</title>
        <authorList>
            <person name="Patel S."/>
            <person name="Fletcher B."/>
            <person name="Scott D.C."/>
            <person name="Ely B."/>
        </authorList>
    </citation>
    <scope>NUCLEOTIDE SEQUENCE [LARGE SCALE GENOMIC DNA]</scope>
    <source>
        <strain evidence="10 12">PS02</strain>
    </source>
</reference>
<dbReference type="InterPro" id="IPR051050">
    <property type="entry name" value="Lipid_II_flippase_MurJ/MviN"/>
</dbReference>
<feature type="transmembrane region" description="Helical" evidence="8">
    <location>
        <begin position="273"/>
        <end position="294"/>
    </location>
</feature>
<dbReference type="Proteomes" id="UP000093694">
    <property type="component" value="Unassembled WGS sequence"/>
</dbReference>
<reference evidence="11 13" key="2">
    <citation type="journal article" date="2016" name="Front. Microbiol.">
        <title>Industrial Acetogenic Biocatalysts: A Comparative Metabolic and Genomic Analysis.</title>
        <authorList>
            <person name="Bengelsdorf F."/>
            <person name="Poehlein A."/>
            <person name="Sonja S."/>
            <person name="Erz C."/>
            <person name="Hummel T."/>
            <person name="Hoffmeister S."/>
            <person name="Daniel R."/>
            <person name="Durre P."/>
        </authorList>
    </citation>
    <scope>NUCLEOTIDE SEQUENCE [LARGE SCALE GENOMIC DNA]</scope>
    <source>
        <strain evidence="11 13">PTA-10522</strain>
    </source>
</reference>
<sequence>MAEKKLIKSSIIVMLFIIGGKVLALVRDSLIAAKFGATYVTDIYNFALGMVYLLTTISYGLTTTFIPLNSEHIENSTISERNKFVNNVINIASLFTIVLTAVLIIFSKQIIYVFGHGFTSNSVIFAQSVEIIRIMFLSLIFVTLGSVVTGVLQSHKRFYEPAAMAFVSNLVYIVYLVFLTSRYGIKGFAVATVIGFFAQFVINLPRYRKLKYRYKFILDFKNSDVHQMFKLMIPIVISTSVVQLNLFVNRCFANNIYFGAVTVLDYSNKVSTLAYEVFAIGIAMIVYPTLSELAVKKDVVKYKKSLISAINTIMIIMIPASVAIGILRDPLINLIFRRGAFTAQAANLTSSALLFYCPAMIAYGVRDILNKAFYSVKDAKTPMSNSFVGIIINIIINIIIIKYMKVSGLALATTISAVITTLLMMWNLNKKLEGMNIRKLVLSFAKIVCSSAIMGIVIYVINNFCMNKISSIMQQSMISIFISFVFGSVVYFICLYFTGLEEYRNLINGLKNKIAR</sequence>
<dbReference type="AlphaFoldDB" id="A0A166U4X3"/>
<feature type="transmembrane region" description="Helical" evidence="8">
    <location>
        <begin position="228"/>
        <end position="248"/>
    </location>
</feature>
<feature type="transmembrane region" description="Helical" evidence="8">
    <location>
        <begin position="347"/>
        <end position="365"/>
    </location>
</feature>
<dbReference type="GO" id="GO:0071555">
    <property type="term" value="P:cell wall organization"/>
    <property type="evidence" value="ECO:0007669"/>
    <property type="project" value="UniProtKB-UniRule"/>
</dbReference>
<evidence type="ECO:0000256" key="7">
    <source>
        <dbReference type="ARBA" id="ARBA00023136"/>
    </source>
</evidence>
<feature type="transmembrane region" description="Helical" evidence="8">
    <location>
        <begin position="131"/>
        <end position="152"/>
    </location>
</feature>
<gene>
    <name evidence="10" type="primary">murJ_2</name>
    <name evidence="8" type="synonym">murJ</name>
    <name evidence="11" type="synonym">murJ_1</name>
    <name evidence="11" type="ORF">CLCOS_04950</name>
    <name evidence="10" type="ORF">WX73_02279</name>
</gene>
<dbReference type="GO" id="GO:0034204">
    <property type="term" value="P:lipid translocation"/>
    <property type="evidence" value="ECO:0007669"/>
    <property type="project" value="TreeGrafter"/>
</dbReference>
<keyword evidence="6 8" id="KW-1133">Transmembrane helix</keyword>
<evidence type="ECO:0000313" key="10">
    <source>
        <dbReference type="EMBL" id="OAA94568.1"/>
    </source>
</evidence>
<evidence type="ECO:0000256" key="1">
    <source>
        <dbReference type="ARBA" id="ARBA00004651"/>
    </source>
</evidence>
<dbReference type="PRINTS" id="PR01806">
    <property type="entry name" value="VIRFACTRMVIN"/>
</dbReference>
<feature type="transmembrane region" description="Helical" evidence="8">
    <location>
        <begin position="409"/>
        <end position="428"/>
    </location>
</feature>
<evidence type="ECO:0000256" key="8">
    <source>
        <dbReference type="HAMAP-Rule" id="MF_02078"/>
    </source>
</evidence>
<comment type="subcellular location">
    <subcellularLocation>
        <location evidence="1 8">Cell membrane</location>
        <topology evidence="1 8">Multi-pass membrane protein</topology>
    </subcellularLocation>
</comment>
<dbReference type="NCBIfam" id="TIGR01695">
    <property type="entry name" value="murJ_mviN"/>
    <property type="match status" value="1"/>
</dbReference>
<keyword evidence="4 8" id="KW-0133">Cell shape</keyword>
<comment type="pathway">
    <text evidence="8">Cell wall biogenesis; peptidoglycan biosynthesis.</text>
</comment>
<evidence type="ECO:0000313" key="11">
    <source>
        <dbReference type="EMBL" id="OBR97324.1"/>
    </source>
</evidence>
<dbReference type="RefSeq" id="WP_013240032.1">
    <property type="nucleotide sequence ID" value="NZ_LITQ01000002.1"/>
</dbReference>
<feature type="transmembrane region" description="Helical" evidence="8">
    <location>
        <begin position="7"/>
        <end position="26"/>
    </location>
</feature>
<feature type="transmembrane region" description="Helical" evidence="8">
    <location>
        <begin position="476"/>
        <end position="497"/>
    </location>
</feature>
<keyword evidence="8 9" id="KW-0813">Transport</keyword>
<keyword evidence="2 8" id="KW-1003">Cell membrane</keyword>
<feature type="transmembrane region" description="Helical" evidence="8">
    <location>
        <begin position="386"/>
        <end position="403"/>
    </location>
</feature>
<dbReference type="PATRIC" id="fig|1705578.3.peg.1602"/>
<comment type="function">
    <text evidence="8 9">Involved in peptidoglycan biosynthesis. Transports lipid-linked peptidoglycan precursors from the inner to the outer leaflet of the cytoplasmic membrane.</text>
</comment>
<dbReference type="PIRSF" id="PIRSF002869">
    <property type="entry name" value="MviN"/>
    <property type="match status" value="1"/>
</dbReference>
<evidence type="ECO:0000256" key="9">
    <source>
        <dbReference type="PIRNR" id="PIRNR002869"/>
    </source>
</evidence>
<dbReference type="GO" id="GO:0015648">
    <property type="term" value="F:lipid-linked peptidoglycan transporter activity"/>
    <property type="evidence" value="ECO:0007669"/>
    <property type="project" value="UniProtKB-UniRule"/>
</dbReference>
<evidence type="ECO:0000313" key="12">
    <source>
        <dbReference type="Proteomes" id="UP000077384"/>
    </source>
</evidence>
<dbReference type="PANTHER" id="PTHR47019:SF1">
    <property type="entry name" value="LIPID II FLIPPASE MURJ"/>
    <property type="match status" value="1"/>
</dbReference>
<dbReference type="EMBL" id="LITQ01000002">
    <property type="protein sequence ID" value="OAA94568.1"/>
    <property type="molecule type" value="Genomic_DNA"/>
</dbReference>
<proteinExistence type="inferred from homology"/>
<keyword evidence="8 9" id="KW-0961">Cell wall biogenesis/degradation</keyword>
<keyword evidence="3 8" id="KW-0812">Transmembrane</keyword>
<feature type="transmembrane region" description="Helical" evidence="8">
    <location>
        <begin position="187"/>
        <end position="207"/>
    </location>
</feature>
<dbReference type="GO" id="GO:0009252">
    <property type="term" value="P:peptidoglycan biosynthetic process"/>
    <property type="evidence" value="ECO:0007669"/>
    <property type="project" value="UniProtKB-UniRule"/>
</dbReference>
<dbReference type="HAMAP" id="MF_02078">
    <property type="entry name" value="MurJ_MviN"/>
    <property type="match status" value="1"/>
</dbReference>
<feature type="transmembrane region" description="Helical" evidence="8">
    <location>
        <begin position="306"/>
        <end position="327"/>
    </location>
</feature>
<evidence type="ECO:0000313" key="13">
    <source>
        <dbReference type="Proteomes" id="UP000093694"/>
    </source>
</evidence>
<keyword evidence="13" id="KW-1185">Reference proteome</keyword>
<feature type="transmembrane region" description="Helical" evidence="8">
    <location>
        <begin position="164"/>
        <end position="181"/>
    </location>
</feature>
<dbReference type="CDD" id="cd13123">
    <property type="entry name" value="MATE_MurJ_like"/>
    <property type="match status" value="1"/>
</dbReference>
<dbReference type="GO" id="GO:0005886">
    <property type="term" value="C:plasma membrane"/>
    <property type="evidence" value="ECO:0007669"/>
    <property type="project" value="UniProtKB-SubCell"/>
</dbReference>
<evidence type="ECO:0000256" key="3">
    <source>
        <dbReference type="ARBA" id="ARBA00022692"/>
    </source>
</evidence>
<evidence type="ECO:0000256" key="5">
    <source>
        <dbReference type="ARBA" id="ARBA00022984"/>
    </source>
</evidence>
<protein>
    <recommendedName>
        <fullName evidence="8">Probable lipid II flippase MurJ</fullName>
    </recommendedName>
</protein>
<name>A0A166U4X3_9CLOT</name>
<comment type="similarity">
    <text evidence="8 9">Belongs to the MurJ/MviN family.</text>
</comment>
<dbReference type="UniPathway" id="UPA00219"/>
<comment type="caution">
    <text evidence="10">The sequence shown here is derived from an EMBL/GenBank/DDBJ whole genome shotgun (WGS) entry which is preliminary data.</text>
</comment>
<keyword evidence="7 8" id="KW-0472">Membrane</keyword>
<dbReference type="EMBL" id="LROR01000027">
    <property type="protein sequence ID" value="OBR97324.1"/>
    <property type="molecule type" value="Genomic_DNA"/>
</dbReference>
<feature type="transmembrane region" description="Helical" evidence="8">
    <location>
        <begin position="88"/>
        <end position="111"/>
    </location>
</feature>
<dbReference type="Proteomes" id="UP000077384">
    <property type="component" value="Unassembled WGS sequence"/>
</dbReference>
<feature type="transmembrane region" description="Helical" evidence="8">
    <location>
        <begin position="440"/>
        <end position="461"/>
    </location>
</feature>
<dbReference type="PANTHER" id="PTHR47019">
    <property type="entry name" value="LIPID II FLIPPASE MURJ"/>
    <property type="match status" value="1"/>
</dbReference>
<dbReference type="Pfam" id="PF03023">
    <property type="entry name" value="MurJ"/>
    <property type="match status" value="1"/>
</dbReference>
<evidence type="ECO:0000256" key="2">
    <source>
        <dbReference type="ARBA" id="ARBA00022475"/>
    </source>
</evidence>
<accession>A0A166U4X3</accession>